<dbReference type="Gene3D" id="1.10.1660.10">
    <property type="match status" value="1"/>
</dbReference>
<evidence type="ECO:0000313" key="3">
    <source>
        <dbReference type="EMBL" id="MFB9679845.1"/>
    </source>
</evidence>
<keyword evidence="1" id="KW-0238">DNA-binding</keyword>
<reference evidence="3 4" key="1">
    <citation type="submission" date="2024-09" db="EMBL/GenBank/DDBJ databases">
        <authorList>
            <person name="Sun Q."/>
            <person name="Mori K."/>
        </authorList>
    </citation>
    <scope>NUCLEOTIDE SEQUENCE [LARGE SCALE GENOMIC DNA]</scope>
    <source>
        <strain evidence="3 4">JCM 3028</strain>
    </source>
</reference>
<proteinExistence type="predicted"/>
<dbReference type="CDD" id="cd01107">
    <property type="entry name" value="HTH_BmrR"/>
    <property type="match status" value="1"/>
</dbReference>
<dbReference type="InterPro" id="IPR010499">
    <property type="entry name" value="AraC_E-bd"/>
</dbReference>
<dbReference type="SUPFAM" id="SSF55136">
    <property type="entry name" value="Probable bacterial effector-binding domain"/>
    <property type="match status" value="1"/>
</dbReference>
<comment type="caution">
    <text evidence="3">The sequence shown here is derived from an EMBL/GenBank/DDBJ whole genome shotgun (WGS) entry which is preliminary data.</text>
</comment>
<keyword evidence="4" id="KW-1185">Reference proteome</keyword>
<dbReference type="Gene3D" id="3.20.80.10">
    <property type="entry name" value="Regulatory factor, effector binding domain"/>
    <property type="match status" value="1"/>
</dbReference>
<name>A0ABV5TN33_9ACTN</name>
<dbReference type="Pfam" id="PF06445">
    <property type="entry name" value="GyrI-like"/>
    <property type="match status" value="1"/>
</dbReference>
<feature type="domain" description="HTH merR-type" evidence="2">
    <location>
        <begin position="1"/>
        <end position="71"/>
    </location>
</feature>
<dbReference type="RefSeq" id="WP_344746352.1">
    <property type="nucleotide sequence ID" value="NZ_BAAAWW010000092.1"/>
</dbReference>
<protein>
    <submittedName>
        <fullName evidence="3">MerR family transcriptional regulator</fullName>
    </submittedName>
</protein>
<accession>A0ABV5TN33</accession>
<dbReference type="PANTHER" id="PTHR30204:SF97">
    <property type="entry name" value="MERR FAMILY REGULATORY PROTEIN"/>
    <property type="match status" value="1"/>
</dbReference>
<organism evidence="3 4">
    <name type="scientific">Streptosporangium vulgare</name>
    <dbReference type="NCBI Taxonomy" id="46190"/>
    <lineage>
        <taxon>Bacteria</taxon>
        <taxon>Bacillati</taxon>
        <taxon>Actinomycetota</taxon>
        <taxon>Actinomycetes</taxon>
        <taxon>Streptosporangiales</taxon>
        <taxon>Streptosporangiaceae</taxon>
        <taxon>Streptosporangium</taxon>
    </lineage>
</organism>
<dbReference type="Proteomes" id="UP001589610">
    <property type="component" value="Unassembled WGS sequence"/>
</dbReference>
<dbReference type="Pfam" id="PF13411">
    <property type="entry name" value="MerR_1"/>
    <property type="match status" value="1"/>
</dbReference>
<dbReference type="InterPro" id="IPR029442">
    <property type="entry name" value="GyrI-like"/>
</dbReference>
<dbReference type="InterPro" id="IPR009061">
    <property type="entry name" value="DNA-bd_dom_put_sf"/>
</dbReference>
<sequence>MFSIGEFSQLGQVSVRMLRHYDAIGLLRPAHVDPGSGHRFYRADQLSRLNRVIALKDLGLTLRQIGSILDERVDATELFGMLRLRRAELEERIAADTARLVRVEVRLTTIAKEGHMHPEEVLLKPIPSTRVAELSAVAASYEGEDISPVIQPLFADLCRRVDAAGVKVTGYGIARYEPEADGRVTVHAGLEVAAETDGDHDFAVVDLPEIEQAATIIHRGSMERVGPTFQTLAHWIDEHGYRGVGLAREVSIDCPEGDYDNWVTELQMTVIRA</sequence>
<dbReference type="SUPFAM" id="SSF46955">
    <property type="entry name" value="Putative DNA-binding domain"/>
    <property type="match status" value="1"/>
</dbReference>
<gene>
    <name evidence="3" type="ORF">ACFFRH_30540</name>
</gene>
<dbReference type="InterPro" id="IPR011256">
    <property type="entry name" value="Reg_factor_effector_dom_sf"/>
</dbReference>
<dbReference type="EMBL" id="JBHMBS010000018">
    <property type="protein sequence ID" value="MFB9679845.1"/>
    <property type="molecule type" value="Genomic_DNA"/>
</dbReference>
<dbReference type="SMART" id="SM00422">
    <property type="entry name" value="HTH_MERR"/>
    <property type="match status" value="1"/>
</dbReference>
<dbReference type="PANTHER" id="PTHR30204">
    <property type="entry name" value="REDOX-CYCLING DRUG-SENSING TRANSCRIPTIONAL ACTIVATOR SOXR"/>
    <property type="match status" value="1"/>
</dbReference>
<dbReference type="InterPro" id="IPR000551">
    <property type="entry name" value="MerR-type_HTH_dom"/>
</dbReference>
<evidence type="ECO:0000313" key="4">
    <source>
        <dbReference type="Proteomes" id="UP001589610"/>
    </source>
</evidence>
<dbReference type="InterPro" id="IPR047057">
    <property type="entry name" value="MerR_fam"/>
</dbReference>
<dbReference type="PROSITE" id="PS50937">
    <property type="entry name" value="HTH_MERR_2"/>
    <property type="match status" value="1"/>
</dbReference>
<evidence type="ECO:0000256" key="1">
    <source>
        <dbReference type="ARBA" id="ARBA00023125"/>
    </source>
</evidence>
<dbReference type="SMART" id="SM00871">
    <property type="entry name" value="AraC_E_bind"/>
    <property type="match status" value="1"/>
</dbReference>
<evidence type="ECO:0000259" key="2">
    <source>
        <dbReference type="PROSITE" id="PS50937"/>
    </source>
</evidence>